<evidence type="ECO:0000256" key="1">
    <source>
        <dbReference type="ARBA" id="ARBA00023015"/>
    </source>
</evidence>
<dbReference type="Gene3D" id="1.10.10.10">
    <property type="entry name" value="Winged helix-like DNA-binding domain superfamily/Winged helix DNA-binding domain"/>
    <property type="match status" value="1"/>
</dbReference>
<keyword evidence="1" id="KW-0805">Transcription regulation</keyword>
<evidence type="ECO:0000313" key="5">
    <source>
        <dbReference type="EMBL" id="EGD55443.1"/>
    </source>
</evidence>
<keyword evidence="6" id="KW-1185">Reference proteome</keyword>
<dbReference type="Proteomes" id="UP000035065">
    <property type="component" value="Unassembled WGS sequence"/>
</dbReference>
<accession>F1YIZ6</accession>
<dbReference type="AlphaFoldDB" id="F1YIZ6"/>
<evidence type="ECO:0000259" key="4">
    <source>
        <dbReference type="PROSITE" id="PS51118"/>
    </source>
</evidence>
<sequence>MIPFDVFAKQCPSREVFTHVTGRWGALVLGKLTTVPQRFCELRQSVEGISDRMLTQTLKTLTNDGLVVRTMSDERPSHPEYSLTASGVEVARAVRALVDAVQNNMPAQAFA</sequence>
<name>F1YIZ6_9ACTN</name>
<dbReference type="Pfam" id="PF01638">
    <property type="entry name" value="HxlR"/>
    <property type="match status" value="1"/>
</dbReference>
<evidence type="ECO:0000313" key="6">
    <source>
        <dbReference type="Proteomes" id="UP000035065"/>
    </source>
</evidence>
<dbReference type="PROSITE" id="PS51118">
    <property type="entry name" value="HTH_HXLR"/>
    <property type="match status" value="1"/>
</dbReference>
<protein>
    <submittedName>
        <fullName evidence="5">Transcriptional regulator, HxlR family protein</fullName>
    </submittedName>
</protein>
<dbReference type="STRING" id="644548.SCNU_09296"/>
<reference evidence="5 6" key="1">
    <citation type="journal article" date="2011" name="J. Bacteriol.">
        <title>Draft Genome Sequence of Gordonia neofelifaecis NRRL B-59395, a Cholesterol-Degrading Actinomycete.</title>
        <authorList>
            <person name="Ge F."/>
            <person name="Li W."/>
            <person name="Chen G."/>
            <person name="Liu Y."/>
            <person name="Zhang G."/>
            <person name="Yong B."/>
            <person name="Wang Q."/>
            <person name="Wang N."/>
            <person name="Huang Z."/>
            <person name="Li W."/>
            <person name="Wang J."/>
            <person name="Wu C."/>
            <person name="Xie Q."/>
            <person name="Liu G."/>
        </authorList>
    </citation>
    <scope>NUCLEOTIDE SEQUENCE [LARGE SCALE GENOMIC DNA]</scope>
    <source>
        <strain evidence="5 6">NRRL B-59395</strain>
    </source>
</reference>
<comment type="caution">
    <text evidence="5">The sequence shown here is derived from an EMBL/GenBank/DDBJ whole genome shotgun (WGS) entry which is preliminary data.</text>
</comment>
<dbReference type="RefSeq" id="WP_009679091.1">
    <property type="nucleotide sequence ID" value="NZ_AEUD01000006.1"/>
</dbReference>
<proteinExistence type="predicted"/>
<dbReference type="PANTHER" id="PTHR33204:SF37">
    <property type="entry name" value="HTH-TYPE TRANSCRIPTIONAL REGULATOR YODB"/>
    <property type="match status" value="1"/>
</dbReference>
<dbReference type="PANTHER" id="PTHR33204">
    <property type="entry name" value="TRANSCRIPTIONAL REGULATOR, MARR FAMILY"/>
    <property type="match status" value="1"/>
</dbReference>
<dbReference type="EMBL" id="AEUD01000006">
    <property type="protein sequence ID" value="EGD55443.1"/>
    <property type="molecule type" value="Genomic_DNA"/>
</dbReference>
<keyword evidence="2" id="KW-0238">DNA-binding</keyword>
<evidence type="ECO:0000256" key="3">
    <source>
        <dbReference type="ARBA" id="ARBA00023163"/>
    </source>
</evidence>
<dbReference type="InterPro" id="IPR036390">
    <property type="entry name" value="WH_DNA-bd_sf"/>
</dbReference>
<dbReference type="OrthoDB" id="370168at2"/>
<dbReference type="InterPro" id="IPR002577">
    <property type="entry name" value="HTH_HxlR"/>
</dbReference>
<gene>
    <name evidence="5" type="ORF">SCNU_09296</name>
</gene>
<dbReference type="InterPro" id="IPR036388">
    <property type="entry name" value="WH-like_DNA-bd_sf"/>
</dbReference>
<dbReference type="GO" id="GO:0003677">
    <property type="term" value="F:DNA binding"/>
    <property type="evidence" value="ECO:0007669"/>
    <property type="project" value="UniProtKB-KW"/>
</dbReference>
<organism evidence="5 6">
    <name type="scientific">Gordonia neofelifaecis NRRL B-59395</name>
    <dbReference type="NCBI Taxonomy" id="644548"/>
    <lineage>
        <taxon>Bacteria</taxon>
        <taxon>Bacillati</taxon>
        <taxon>Actinomycetota</taxon>
        <taxon>Actinomycetes</taxon>
        <taxon>Mycobacteriales</taxon>
        <taxon>Gordoniaceae</taxon>
        <taxon>Gordonia</taxon>
    </lineage>
</organism>
<dbReference type="eggNOG" id="COG1733">
    <property type="taxonomic scope" value="Bacteria"/>
</dbReference>
<dbReference type="SUPFAM" id="SSF46785">
    <property type="entry name" value="Winged helix' DNA-binding domain"/>
    <property type="match status" value="1"/>
</dbReference>
<evidence type="ECO:0000256" key="2">
    <source>
        <dbReference type="ARBA" id="ARBA00023125"/>
    </source>
</evidence>
<keyword evidence="3" id="KW-0804">Transcription</keyword>
<feature type="domain" description="HTH hxlR-type" evidence="4">
    <location>
        <begin position="11"/>
        <end position="109"/>
    </location>
</feature>